<proteinExistence type="predicted"/>
<dbReference type="RefSeq" id="WP_189883186.1">
    <property type="nucleotide sequence ID" value="NZ_BMVN01000003.1"/>
</dbReference>
<dbReference type="Proteomes" id="UP000653644">
    <property type="component" value="Unassembled WGS sequence"/>
</dbReference>
<keyword evidence="10" id="KW-1185">Reference proteome</keyword>
<feature type="transmembrane region" description="Helical" evidence="7">
    <location>
        <begin position="212"/>
        <end position="232"/>
    </location>
</feature>
<sequence>MALETHGTTKGVSGGEHVPGSVLVPIGALLLGLLLAALDQTIVSTALPTIVSDLGGLEHLSWVVTAYLLASTAATPLWGKLGDQYGRKRLFQTAIVIFLIGSALCGMARDMPQLIAFRALQGLGGGGLLVLSMAIVGDLVPPRERGRYQGLFGAVFGTTSVLGPLLGGLFTEHLSWRWVFYVNLPIGVIALAVIATALRIPRRTAHHVIDYLGTFLIAAVATCLVLVASLGGTTWPWGSARIIGLAVLGVVLAAAFVAVERRAAEPVLPLGLFRIRTFTLAAVISFIVGFAMFGALTYLPTFLQVVHGISPTLSGVHMLPMVFGLLLSSTLSGQIVSRTGRWKVFPIAGTAVTTLGLLLLHRLDEHSSTAVMSVCFFVFGTGLGLVMQVLVLIVQNAVSYEDLGVATSGATFFRSVGASFGVAIFGTVFASRLGDKLTDAFRGVRLPPGATPGALKADPRGIAALPPPLRPAALHAYASAITDVFLYAAPVALLGFLLAWLLKEDRLRGSVTAPDASETIPPNPVQRSSYDEVCRALSVLGTREGRREIYREITERAGYDLLPAASWMLLRIRRYGSVEPAVLAERSPVPLQAVMAAARQVEERRLAERRGLDLVLTDAGREVTERLATAREESLAELLGDWWQPGRSTDLTRLVRELTGELCGAERERPHNGTVTKIS</sequence>
<comment type="subcellular location">
    <subcellularLocation>
        <location evidence="1">Cell membrane</location>
        <topology evidence="1">Multi-pass membrane protein</topology>
    </subcellularLocation>
</comment>
<dbReference type="PRINTS" id="PR01036">
    <property type="entry name" value="TCRTETB"/>
</dbReference>
<protein>
    <submittedName>
        <fullName evidence="9">EmrB/QacA family drug resistance transporter</fullName>
    </submittedName>
</protein>
<evidence type="ECO:0000256" key="1">
    <source>
        <dbReference type="ARBA" id="ARBA00004651"/>
    </source>
</evidence>
<dbReference type="CDD" id="cd17502">
    <property type="entry name" value="MFS_Azr1_MDR_like"/>
    <property type="match status" value="1"/>
</dbReference>
<keyword evidence="2" id="KW-0813">Transport</keyword>
<organism evidence="9 10">
    <name type="scientific">Streptomyces canarius</name>
    <dbReference type="NCBI Taxonomy" id="285453"/>
    <lineage>
        <taxon>Bacteria</taxon>
        <taxon>Bacillati</taxon>
        <taxon>Actinomycetota</taxon>
        <taxon>Actinomycetes</taxon>
        <taxon>Kitasatosporales</taxon>
        <taxon>Streptomycetaceae</taxon>
        <taxon>Streptomyces</taxon>
    </lineage>
</organism>
<feature type="domain" description="Major facilitator superfamily (MFS) profile" evidence="8">
    <location>
        <begin position="25"/>
        <end position="507"/>
    </location>
</feature>
<gene>
    <name evidence="9" type="ORF">GCM10010345_13380</name>
</gene>
<keyword evidence="3" id="KW-1003">Cell membrane</keyword>
<evidence type="ECO:0000313" key="9">
    <source>
        <dbReference type="EMBL" id="GHA09982.1"/>
    </source>
</evidence>
<feature type="transmembrane region" description="Helical" evidence="7">
    <location>
        <begin position="319"/>
        <end position="337"/>
    </location>
</feature>
<dbReference type="InterPro" id="IPR036390">
    <property type="entry name" value="WH_DNA-bd_sf"/>
</dbReference>
<feature type="transmembrane region" description="Helical" evidence="7">
    <location>
        <begin position="59"/>
        <end position="78"/>
    </location>
</feature>
<dbReference type="InterPro" id="IPR011701">
    <property type="entry name" value="MFS"/>
</dbReference>
<feature type="transmembrane region" description="Helical" evidence="7">
    <location>
        <begin position="20"/>
        <end position="39"/>
    </location>
</feature>
<dbReference type="Pfam" id="PF07690">
    <property type="entry name" value="MFS_1"/>
    <property type="match status" value="1"/>
</dbReference>
<keyword evidence="4 7" id="KW-0812">Transmembrane</keyword>
<dbReference type="Gene3D" id="1.20.1720.10">
    <property type="entry name" value="Multidrug resistance protein D"/>
    <property type="match status" value="1"/>
</dbReference>
<feature type="transmembrane region" description="Helical" evidence="7">
    <location>
        <begin position="405"/>
        <end position="429"/>
    </location>
</feature>
<dbReference type="Gene3D" id="1.10.10.10">
    <property type="entry name" value="Winged helix-like DNA-binding domain superfamily/Winged helix DNA-binding domain"/>
    <property type="match status" value="1"/>
</dbReference>
<feature type="transmembrane region" description="Helical" evidence="7">
    <location>
        <begin position="115"/>
        <end position="136"/>
    </location>
</feature>
<dbReference type="PANTHER" id="PTHR23501:SF197">
    <property type="entry name" value="COMD"/>
    <property type="match status" value="1"/>
</dbReference>
<reference evidence="10" key="1">
    <citation type="journal article" date="2019" name="Int. J. Syst. Evol. Microbiol.">
        <title>The Global Catalogue of Microorganisms (GCM) 10K type strain sequencing project: providing services to taxonomists for standard genome sequencing and annotation.</title>
        <authorList>
            <consortium name="The Broad Institute Genomics Platform"/>
            <consortium name="The Broad Institute Genome Sequencing Center for Infectious Disease"/>
            <person name="Wu L."/>
            <person name="Ma J."/>
        </authorList>
    </citation>
    <scope>NUCLEOTIDE SEQUENCE [LARGE SCALE GENOMIC DNA]</scope>
    <source>
        <strain evidence="10">JCM 4733</strain>
    </source>
</reference>
<evidence type="ECO:0000256" key="3">
    <source>
        <dbReference type="ARBA" id="ARBA00022475"/>
    </source>
</evidence>
<dbReference type="SUPFAM" id="SSF103473">
    <property type="entry name" value="MFS general substrate transporter"/>
    <property type="match status" value="1"/>
</dbReference>
<dbReference type="PROSITE" id="PS50850">
    <property type="entry name" value="MFS"/>
    <property type="match status" value="1"/>
</dbReference>
<dbReference type="InterPro" id="IPR004638">
    <property type="entry name" value="EmrB-like"/>
</dbReference>
<dbReference type="InterPro" id="IPR020846">
    <property type="entry name" value="MFS_dom"/>
</dbReference>
<feature type="transmembrane region" description="Helical" evidence="7">
    <location>
        <begin position="369"/>
        <end position="393"/>
    </location>
</feature>
<dbReference type="Gene3D" id="1.20.1250.20">
    <property type="entry name" value="MFS general substrate transporter like domains"/>
    <property type="match status" value="1"/>
</dbReference>
<feature type="transmembrane region" description="Helical" evidence="7">
    <location>
        <begin position="148"/>
        <end position="166"/>
    </location>
</feature>
<evidence type="ECO:0000256" key="5">
    <source>
        <dbReference type="ARBA" id="ARBA00022989"/>
    </source>
</evidence>
<feature type="transmembrane region" description="Helical" evidence="7">
    <location>
        <begin position="484"/>
        <end position="502"/>
    </location>
</feature>
<dbReference type="InterPro" id="IPR036388">
    <property type="entry name" value="WH-like_DNA-bd_sf"/>
</dbReference>
<keyword evidence="5 7" id="KW-1133">Transmembrane helix</keyword>
<accession>A0ABQ3CL50</accession>
<feature type="transmembrane region" description="Helical" evidence="7">
    <location>
        <begin position="344"/>
        <end position="363"/>
    </location>
</feature>
<evidence type="ECO:0000256" key="6">
    <source>
        <dbReference type="ARBA" id="ARBA00023136"/>
    </source>
</evidence>
<name>A0ABQ3CL50_9ACTN</name>
<keyword evidence="6 7" id="KW-0472">Membrane</keyword>
<dbReference type="SUPFAM" id="SSF46785">
    <property type="entry name" value="Winged helix' DNA-binding domain"/>
    <property type="match status" value="1"/>
</dbReference>
<feature type="transmembrane region" description="Helical" evidence="7">
    <location>
        <begin position="90"/>
        <end position="109"/>
    </location>
</feature>
<dbReference type="NCBIfam" id="TIGR00711">
    <property type="entry name" value="efflux_EmrB"/>
    <property type="match status" value="1"/>
</dbReference>
<evidence type="ECO:0000313" key="10">
    <source>
        <dbReference type="Proteomes" id="UP000653644"/>
    </source>
</evidence>
<comment type="caution">
    <text evidence="9">The sequence shown here is derived from an EMBL/GenBank/DDBJ whole genome shotgun (WGS) entry which is preliminary data.</text>
</comment>
<feature type="transmembrane region" description="Helical" evidence="7">
    <location>
        <begin position="280"/>
        <end position="299"/>
    </location>
</feature>
<evidence type="ECO:0000256" key="4">
    <source>
        <dbReference type="ARBA" id="ARBA00022692"/>
    </source>
</evidence>
<evidence type="ECO:0000256" key="7">
    <source>
        <dbReference type="SAM" id="Phobius"/>
    </source>
</evidence>
<evidence type="ECO:0000259" key="8">
    <source>
        <dbReference type="PROSITE" id="PS50850"/>
    </source>
</evidence>
<dbReference type="InterPro" id="IPR036259">
    <property type="entry name" value="MFS_trans_sf"/>
</dbReference>
<feature type="transmembrane region" description="Helical" evidence="7">
    <location>
        <begin position="178"/>
        <end position="200"/>
    </location>
</feature>
<dbReference type="EMBL" id="BMVN01000003">
    <property type="protein sequence ID" value="GHA09982.1"/>
    <property type="molecule type" value="Genomic_DNA"/>
</dbReference>
<evidence type="ECO:0000256" key="2">
    <source>
        <dbReference type="ARBA" id="ARBA00022448"/>
    </source>
</evidence>
<dbReference type="PANTHER" id="PTHR23501">
    <property type="entry name" value="MAJOR FACILITATOR SUPERFAMILY"/>
    <property type="match status" value="1"/>
</dbReference>
<feature type="transmembrane region" description="Helical" evidence="7">
    <location>
        <begin position="238"/>
        <end position="259"/>
    </location>
</feature>